<evidence type="ECO:0000256" key="1">
    <source>
        <dbReference type="SAM" id="Phobius"/>
    </source>
</evidence>
<keyword evidence="3" id="KW-1185">Reference proteome</keyword>
<accession>A0A6A4QJJ6</accession>
<proteinExistence type="predicted"/>
<keyword evidence="1" id="KW-0812">Transmembrane</keyword>
<dbReference type="AlphaFoldDB" id="A0A6A4QJJ6"/>
<feature type="transmembrane region" description="Helical" evidence="1">
    <location>
        <begin position="12"/>
        <end position="30"/>
    </location>
</feature>
<sequence length="56" mass="6870">MFGEDDMYSYSYLYMLLFVLLFLFLVILFGFDFVNNFIICMFYFCFVYIMDVLLCC</sequence>
<dbReference type="Proteomes" id="UP000447434">
    <property type="component" value="Chromosome 5"/>
</dbReference>
<evidence type="ECO:0000313" key="3">
    <source>
        <dbReference type="Proteomes" id="UP000447434"/>
    </source>
</evidence>
<dbReference type="EMBL" id="WOCE01000005">
    <property type="protein sequence ID" value="KAE9613596.1"/>
    <property type="molecule type" value="Genomic_DNA"/>
</dbReference>
<name>A0A6A4QJJ6_LUPAL</name>
<keyword evidence="1" id="KW-1133">Transmembrane helix</keyword>
<organism evidence="2 3">
    <name type="scientific">Lupinus albus</name>
    <name type="common">White lupine</name>
    <name type="synonym">Lupinus termis</name>
    <dbReference type="NCBI Taxonomy" id="3870"/>
    <lineage>
        <taxon>Eukaryota</taxon>
        <taxon>Viridiplantae</taxon>
        <taxon>Streptophyta</taxon>
        <taxon>Embryophyta</taxon>
        <taxon>Tracheophyta</taxon>
        <taxon>Spermatophyta</taxon>
        <taxon>Magnoliopsida</taxon>
        <taxon>eudicotyledons</taxon>
        <taxon>Gunneridae</taxon>
        <taxon>Pentapetalae</taxon>
        <taxon>rosids</taxon>
        <taxon>fabids</taxon>
        <taxon>Fabales</taxon>
        <taxon>Fabaceae</taxon>
        <taxon>Papilionoideae</taxon>
        <taxon>50 kb inversion clade</taxon>
        <taxon>genistoids sensu lato</taxon>
        <taxon>core genistoids</taxon>
        <taxon>Genisteae</taxon>
        <taxon>Lupinus</taxon>
    </lineage>
</organism>
<reference evidence="3" key="1">
    <citation type="journal article" date="2020" name="Nat. Commun.">
        <title>Genome sequence of the cluster root forming white lupin.</title>
        <authorList>
            <person name="Hufnagel B."/>
            <person name="Marques A."/>
            <person name="Soriano A."/>
            <person name="Marques L."/>
            <person name="Divol F."/>
            <person name="Doumas P."/>
            <person name="Sallet E."/>
            <person name="Mancinotti D."/>
            <person name="Carrere S."/>
            <person name="Marande W."/>
            <person name="Arribat S."/>
            <person name="Keller J."/>
            <person name="Huneau C."/>
            <person name="Blein T."/>
            <person name="Aime D."/>
            <person name="Laguerre M."/>
            <person name="Taylor J."/>
            <person name="Schubert V."/>
            <person name="Nelson M."/>
            <person name="Geu-Flores F."/>
            <person name="Crespi M."/>
            <person name="Gallardo-Guerrero K."/>
            <person name="Delaux P.-M."/>
            <person name="Salse J."/>
            <person name="Berges H."/>
            <person name="Guyot R."/>
            <person name="Gouzy J."/>
            <person name="Peret B."/>
        </authorList>
    </citation>
    <scope>NUCLEOTIDE SEQUENCE [LARGE SCALE GENOMIC DNA]</scope>
    <source>
        <strain evidence="3">cv. Amiga</strain>
    </source>
</reference>
<gene>
    <name evidence="2" type="ORF">Lalb_Chr05g0219091</name>
</gene>
<protein>
    <submittedName>
        <fullName evidence="2">Uncharacterized protein</fullName>
    </submittedName>
</protein>
<comment type="caution">
    <text evidence="2">The sequence shown here is derived from an EMBL/GenBank/DDBJ whole genome shotgun (WGS) entry which is preliminary data.</text>
</comment>
<feature type="transmembrane region" description="Helical" evidence="1">
    <location>
        <begin position="36"/>
        <end position="55"/>
    </location>
</feature>
<keyword evidence="1" id="KW-0472">Membrane</keyword>
<evidence type="ECO:0000313" key="2">
    <source>
        <dbReference type="EMBL" id="KAE9613596.1"/>
    </source>
</evidence>